<accession>A0AAV0VS83</accession>
<dbReference type="InterPro" id="IPR018161">
    <property type="entry name" value="Wnt_CS"/>
</dbReference>
<dbReference type="Gene3D" id="3.30.2460.20">
    <property type="match status" value="1"/>
</dbReference>
<dbReference type="GO" id="GO:0060070">
    <property type="term" value="P:canonical Wnt signaling pathway"/>
    <property type="evidence" value="ECO:0007669"/>
    <property type="project" value="TreeGrafter"/>
</dbReference>
<evidence type="ECO:0000256" key="8">
    <source>
        <dbReference type="ARBA" id="ARBA00023288"/>
    </source>
</evidence>
<keyword evidence="4" id="KW-0964">Secreted</keyword>
<dbReference type="GO" id="GO:0007517">
    <property type="term" value="P:muscle organ development"/>
    <property type="evidence" value="ECO:0007669"/>
    <property type="project" value="UniProtKB-ARBA"/>
</dbReference>
<keyword evidence="6 9" id="KW-0879">Wnt signaling pathway</keyword>
<dbReference type="SMART" id="SM00097">
    <property type="entry name" value="WNT1"/>
    <property type="match status" value="1"/>
</dbReference>
<dbReference type="InterPro" id="IPR043158">
    <property type="entry name" value="Wnt_C"/>
</dbReference>
<organism evidence="11 12">
    <name type="scientific">Macrosiphum euphorbiae</name>
    <name type="common">potato aphid</name>
    <dbReference type="NCBI Taxonomy" id="13131"/>
    <lineage>
        <taxon>Eukaryota</taxon>
        <taxon>Metazoa</taxon>
        <taxon>Ecdysozoa</taxon>
        <taxon>Arthropoda</taxon>
        <taxon>Hexapoda</taxon>
        <taxon>Insecta</taxon>
        <taxon>Pterygota</taxon>
        <taxon>Neoptera</taxon>
        <taxon>Paraneoptera</taxon>
        <taxon>Hemiptera</taxon>
        <taxon>Sternorrhyncha</taxon>
        <taxon>Aphidomorpha</taxon>
        <taxon>Aphidoidea</taxon>
        <taxon>Aphididae</taxon>
        <taxon>Macrosiphini</taxon>
        <taxon>Macrosiphum</taxon>
    </lineage>
</organism>
<evidence type="ECO:0000256" key="6">
    <source>
        <dbReference type="ARBA" id="ARBA00022687"/>
    </source>
</evidence>
<evidence type="ECO:0000313" key="11">
    <source>
        <dbReference type="EMBL" id="CAI6346459.1"/>
    </source>
</evidence>
<dbReference type="GO" id="GO:0005615">
    <property type="term" value="C:extracellular space"/>
    <property type="evidence" value="ECO:0007669"/>
    <property type="project" value="TreeGrafter"/>
</dbReference>
<dbReference type="FunFam" id="3.30.2460.20:FF:000001">
    <property type="entry name" value="Wnt homolog"/>
    <property type="match status" value="1"/>
</dbReference>
<gene>
    <name evidence="11" type="ORF">MEUPH1_LOCUS3369</name>
</gene>
<keyword evidence="5" id="KW-0272">Extracellular matrix</keyword>
<feature type="chain" id="PRO_5043438005" description="Protein Wnt" evidence="10">
    <location>
        <begin position="21"/>
        <end position="367"/>
    </location>
</feature>
<comment type="subcellular location">
    <subcellularLocation>
        <location evidence="1 9">Secreted</location>
        <location evidence="1 9">Extracellular space</location>
        <location evidence="1 9">Extracellular matrix</location>
    </subcellularLocation>
</comment>
<dbReference type="EMBL" id="CARXXK010000001">
    <property type="protein sequence ID" value="CAI6346459.1"/>
    <property type="molecule type" value="Genomic_DNA"/>
</dbReference>
<dbReference type="CDD" id="cd19343">
    <property type="entry name" value="Wnt_Wnt11"/>
    <property type="match status" value="1"/>
</dbReference>
<dbReference type="GO" id="GO:0000902">
    <property type="term" value="P:cell morphogenesis"/>
    <property type="evidence" value="ECO:0007669"/>
    <property type="project" value="UniProtKB-ARBA"/>
</dbReference>
<keyword evidence="12" id="KW-1185">Reference proteome</keyword>
<evidence type="ECO:0000256" key="3">
    <source>
        <dbReference type="ARBA" id="ARBA00022473"/>
    </source>
</evidence>
<dbReference type="GO" id="GO:0060560">
    <property type="term" value="P:developmental growth involved in morphogenesis"/>
    <property type="evidence" value="ECO:0007669"/>
    <property type="project" value="UniProtKB-ARBA"/>
</dbReference>
<dbReference type="PANTHER" id="PTHR12027:SF102">
    <property type="entry name" value="PROTEIN WNT"/>
    <property type="match status" value="1"/>
</dbReference>
<name>A0AAV0VS83_9HEMI</name>
<comment type="similarity">
    <text evidence="2 9">Belongs to the Wnt family.</text>
</comment>
<dbReference type="GO" id="GO:0005125">
    <property type="term" value="F:cytokine activity"/>
    <property type="evidence" value="ECO:0007669"/>
    <property type="project" value="TreeGrafter"/>
</dbReference>
<dbReference type="GO" id="GO:0005109">
    <property type="term" value="F:frizzled binding"/>
    <property type="evidence" value="ECO:0007669"/>
    <property type="project" value="TreeGrafter"/>
</dbReference>
<evidence type="ECO:0000256" key="9">
    <source>
        <dbReference type="RuleBase" id="RU003500"/>
    </source>
</evidence>
<dbReference type="Proteomes" id="UP001160148">
    <property type="component" value="Unassembled WGS sequence"/>
</dbReference>
<dbReference type="InterPro" id="IPR005817">
    <property type="entry name" value="Wnt"/>
</dbReference>
<dbReference type="PROSITE" id="PS00246">
    <property type="entry name" value="WNT1"/>
    <property type="match status" value="1"/>
</dbReference>
<dbReference type="AlphaFoldDB" id="A0AAV0VS83"/>
<proteinExistence type="inferred from homology"/>
<reference evidence="11 12" key="1">
    <citation type="submission" date="2023-01" db="EMBL/GenBank/DDBJ databases">
        <authorList>
            <person name="Whitehead M."/>
        </authorList>
    </citation>
    <scope>NUCLEOTIDE SEQUENCE [LARGE SCALE GENOMIC DNA]</scope>
</reference>
<dbReference type="GO" id="GO:0030182">
    <property type="term" value="P:neuron differentiation"/>
    <property type="evidence" value="ECO:0007669"/>
    <property type="project" value="TreeGrafter"/>
</dbReference>
<feature type="signal peptide" evidence="10">
    <location>
        <begin position="1"/>
        <end position="20"/>
    </location>
</feature>
<comment type="caution">
    <text evidence="11">The sequence shown here is derived from an EMBL/GenBank/DDBJ whole genome shotgun (WGS) entry which is preliminary data.</text>
</comment>
<evidence type="ECO:0000256" key="5">
    <source>
        <dbReference type="ARBA" id="ARBA00022530"/>
    </source>
</evidence>
<evidence type="ECO:0000256" key="2">
    <source>
        <dbReference type="ARBA" id="ARBA00005683"/>
    </source>
</evidence>
<sequence length="367" mass="41047">MWKRVSIFIVLPMLIMQINSIQWLGMQKAAGKVDWNDVGVCRTLRKTYGLDSRQARICKSWRPVMQHVSRAAALAVVACQSVLQNRRWNCSSVRSAPGLTPELVKGTKEQSFAYALSSAALTYTMTRDCASGMLPSCGCGTHPEDTDGTFKWSGCDDNVRWGAKFARQFVKNEIPLASGEYNGDGDEDLSVNANEDAVQREQRAMSIVDEHNYKIGRKVVMSSVKTHCKCHGMSGSCNVKTCWRGLPNKFIGVGIKLLKLYNKTPLKVEMVQVIRFGLPKHTDSSLVYITESSDYCNYDQRVGSYGTVGRKCNSTTIGTENCLAMCCGRGYTTQTIEQTERCQCKYHWCCYVNCQNCTSLVKRQICN</sequence>
<comment type="function">
    <text evidence="9">Ligand for members of the frizzled family of seven transmembrane receptors.</text>
</comment>
<dbReference type="PRINTS" id="PR01349">
    <property type="entry name" value="WNTPROTEIN"/>
</dbReference>
<evidence type="ECO:0000256" key="7">
    <source>
        <dbReference type="ARBA" id="ARBA00023157"/>
    </source>
</evidence>
<dbReference type="GO" id="GO:0045165">
    <property type="term" value="P:cell fate commitment"/>
    <property type="evidence" value="ECO:0007669"/>
    <property type="project" value="TreeGrafter"/>
</dbReference>
<keyword evidence="8" id="KW-0449">Lipoprotein</keyword>
<evidence type="ECO:0000256" key="4">
    <source>
        <dbReference type="ARBA" id="ARBA00022525"/>
    </source>
</evidence>
<keyword evidence="10" id="KW-0732">Signal</keyword>
<keyword evidence="3 9" id="KW-0217">Developmental protein</keyword>
<evidence type="ECO:0000313" key="12">
    <source>
        <dbReference type="Proteomes" id="UP001160148"/>
    </source>
</evidence>
<keyword evidence="7" id="KW-1015">Disulfide bond</keyword>
<evidence type="ECO:0000256" key="1">
    <source>
        <dbReference type="ARBA" id="ARBA00004498"/>
    </source>
</evidence>
<evidence type="ECO:0000256" key="10">
    <source>
        <dbReference type="SAM" id="SignalP"/>
    </source>
</evidence>
<dbReference type="Pfam" id="PF00110">
    <property type="entry name" value="wnt"/>
    <property type="match status" value="1"/>
</dbReference>
<dbReference type="PANTHER" id="PTHR12027">
    <property type="entry name" value="WNT RELATED"/>
    <property type="match status" value="1"/>
</dbReference>
<protein>
    <recommendedName>
        <fullName evidence="9">Protein Wnt</fullName>
    </recommendedName>
</protein>